<evidence type="ECO:0000256" key="6">
    <source>
        <dbReference type="ARBA" id="ARBA00023034"/>
    </source>
</evidence>
<comment type="similarity">
    <text evidence="2 9">Belongs to the sulfotransferase 2 family.</text>
</comment>
<comment type="subcellular location">
    <subcellularLocation>
        <location evidence="1 9">Golgi apparatus membrane</location>
        <topology evidence="1 9">Single-pass type II membrane protein</topology>
    </subcellularLocation>
</comment>
<keyword evidence="9" id="KW-0119">Carbohydrate metabolism</keyword>
<proteinExistence type="inferred from homology"/>
<evidence type="ECO:0000313" key="11">
    <source>
        <dbReference type="Proteomes" id="UP000322000"/>
    </source>
</evidence>
<dbReference type="OrthoDB" id="2019940at2759"/>
<name>A0A7E5VEV9_TRINI</name>
<organism evidence="11 12">
    <name type="scientific">Trichoplusia ni</name>
    <name type="common">Cabbage looper</name>
    <dbReference type="NCBI Taxonomy" id="7111"/>
    <lineage>
        <taxon>Eukaryota</taxon>
        <taxon>Metazoa</taxon>
        <taxon>Ecdysozoa</taxon>
        <taxon>Arthropoda</taxon>
        <taxon>Hexapoda</taxon>
        <taxon>Insecta</taxon>
        <taxon>Pterygota</taxon>
        <taxon>Neoptera</taxon>
        <taxon>Endopterygota</taxon>
        <taxon>Lepidoptera</taxon>
        <taxon>Glossata</taxon>
        <taxon>Ditrysia</taxon>
        <taxon>Noctuoidea</taxon>
        <taxon>Noctuidae</taxon>
        <taxon>Plusiinae</taxon>
        <taxon>Trichoplusia</taxon>
    </lineage>
</organism>
<dbReference type="GO" id="GO:0016051">
    <property type="term" value="P:carbohydrate biosynthetic process"/>
    <property type="evidence" value="ECO:0007669"/>
    <property type="project" value="InterPro"/>
</dbReference>
<dbReference type="PANTHER" id="PTHR12137:SF54">
    <property type="entry name" value="CARBOHYDRATE SULFOTRANSFERASE"/>
    <property type="match status" value="1"/>
</dbReference>
<dbReference type="Pfam" id="PF03567">
    <property type="entry name" value="Sulfotransfer_2"/>
    <property type="match status" value="1"/>
</dbReference>
<evidence type="ECO:0000256" key="4">
    <source>
        <dbReference type="ARBA" id="ARBA00022692"/>
    </source>
</evidence>
<keyword evidence="3 9" id="KW-0808">Transferase</keyword>
<evidence type="ECO:0000313" key="12">
    <source>
        <dbReference type="RefSeq" id="XP_026726791.1"/>
    </source>
</evidence>
<evidence type="ECO:0000256" key="1">
    <source>
        <dbReference type="ARBA" id="ARBA00004323"/>
    </source>
</evidence>
<keyword evidence="11" id="KW-1185">Reference proteome</keyword>
<dbReference type="RefSeq" id="XP_026726791.1">
    <property type="nucleotide sequence ID" value="XM_026870990.1"/>
</dbReference>
<dbReference type="FunCoup" id="A0A7E5VEV9">
    <property type="interactions" value="61"/>
</dbReference>
<dbReference type="AlphaFoldDB" id="A0A7E5VEV9"/>
<dbReference type="GO" id="GO:0000139">
    <property type="term" value="C:Golgi membrane"/>
    <property type="evidence" value="ECO:0007669"/>
    <property type="project" value="UniProtKB-SubCell"/>
</dbReference>
<dbReference type="InterPro" id="IPR018011">
    <property type="entry name" value="Carb_sulfotrans_8-10"/>
</dbReference>
<evidence type="ECO:0000256" key="2">
    <source>
        <dbReference type="ARBA" id="ARBA00006339"/>
    </source>
</evidence>
<dbReference type="EC" id="2.8.2.-" evidence="9"/>
<feature type="chain" id="PRO_5028854692" description="Carbohydrate sulfotransferase" evidence="10">
    <location>
        <begin position="23"/>
        <end position="317"/>
    </location>
</feature>
<gene>
    <name evidence="12" type="primary">LOC113493162</name>
</gene>
<sequence>MCKMRILKLELVFLLNLLLVSGDEYNNDVSEHSLELTQSLNLARQELIQETCRHFPPRYSLDELPPSHLEHILINEEHKLLYCYVPKVACTNWKRILMILAGKANDTDVLSITASVAHTPGMFRNLSSVPRPERDYMLENYNKMIIVRNPFERLLSAFRNKLEGDAPSAKYFQDRVGRRIIKAYRENPSNESLEFGHDVTFKEFALFLTNRSEDMADVVNNEHWQPITNLCHPCLIKYTLVGKYETLLDDSLLALHTINASHIQFPRLAHTSGTAEKLHRYFSQLELPLIRRLYKLYKHDYRIFNYDLDNIVGFDLG</sequence>
<keyword evidence="4" id="KW-0812">Transmembrane</keyword>
<keyword evidence="6 9" id="KW-0333">Golgi apparatus</keyword>
<evidence type="ECO:0000256" key="3">
    <source>
        <dbReference type="ARBA" id="ARBA00022679"/>
    </source>
</evidence>
<dbReference type="PANTHER" id="PTHR12137">
    <property type="entry name" value="CARBOHYDRATE SULFOTRANSFERASE"/>
    <property type="match status" value="1"/>
</dbReference>
<dbReference type="GO" id="GO:0008146">
    <property type="term" value="F:sulfotransferase activity"/>
    <property type="evidence" value="ECO:0007669"/>
    <property type="project" value="InterPro"/>
</dbReference>
<evidence type="ECO:0000256" key="7">
    <source>
        <dbReference type="ARBA" id="ARBA00023136"/>
    </source>
</evidence>
<keyword evidence="8 9" id="KW-0325">Glycoprotein</keyword>
<keyword evidence="5" id="KW-1133">Transmembrane helix</keyword>
<reference evidence="12" key="1">
    <citation type="submission" date="2025-08" db="UniProtKB">
        <authorList>
            <consortium name="RefSeq"/>
        </authorList>
    </citation>
    <scope>IDENTIFICATION</scope>
</reference>
<keyword evidence="10" id="KW-0732">Signal</keyword>
<evidence type="ECO:0000256" key="9">
    <source>
        <dbReference type="RuleBase" id="RU364020"/>
    </source>
</evidence>
<dbReference type="InterPro" id="IPR005331">
    <property type="entry name" value="Sulfotransferase"/>
</dbReference>
<dbReference type="GeneID" id="113493162"/>
<keyword evidence="9" id="KW-0735">Signal-anchor</keyword>
<keyword evidence="7" id="KW-0472">Membrane</keyword>
<evidence type="ECO:0000256" key="10">
    <source>
        <dbReference type="SAM" id="SignalP"/>
    </source>
</evidence>
<accession>A0A7E5VEV9</accession>
<dbReference type="Proteomes" id="UP000322000">
    <property type="component" value="Chromosome 4"/>
</dbReference>
<dbReference type="KEGG" id="tnl:113493162"/>
<evidence type="ECO:0000256" key="8">
    <source>
        <dbReference type="ARBA" id="ARBA00023180"/>
    </source>
</evidence>
<feature type="signal peptide" evidence="10">
    <location>
        <begin position="1"/>
        <end position="22"/>
    </location>
</feature>
<protein>
    <recommendedName>
        <fullName evidence="9">Carbohydrate sulfotransferase</fullName>
        <ecNumber evidence="9">2.8.2.-</ecNumber>
    </recommendedName>
</protein>
<dbReference type="InParanoid" id="A0A7E5VEV9"/>
<evidence type="ECO:0000256" key="5">
    <source>
        <dbReference type="ARBA" id="ARBA00022989"/>
    </source>
</evidence>